<keyword evidence="2" id="KW-1185">Reference proteome</keyword>
<dbReference type="InterPro" id="IPR042812">
    <property type="entry name" value="SAMD3"/>
</dbReference>
<reference evidence="3" key="1">
    <citation type="submission" date="2025-08" db="UniProtKB">
        <authorList>
            <consortium name="RefSeq"/>
        </authorList>
    </citation>
    <scope>IDENTIFICATION</scope>
</reference>
<dbReference type="PANTHER" id="PTHR47302">
    <property type="entry name" value="STERILE ALPHA MOTIF DOMAIN-CONTAINING PROTEIN 3"/>
    <property type="match status" value="1"/>
</dbReference>
<proteinExistence type="predicted"/>
<feature type="domain" description="SAM" evidence="1">
    <location>
        <begin position="7"/>
        <end position="87"/>
    </location>
</feature>
<dbReference type="SUPFAM" id="SSF47769">
    <property type="entry name" value="SAM/Pointed domain"/>
    <property type="match status" value="1"/>
</dbReference>
<dbReference type="InterPro" id="IPR001660">
    <property type="entry name" value="SAM"/>
</dbReference>
<dbReference type="GeneID" id="136087523"/>
<evidence type="ECO:0000313" key="2">
    <source>
        <dbReference type="Proteomes" id="UP001652625"/>
    </source>
</evidence>
<evidence type="ECO:0000313" key="3">
    <source>
        <dbReference type="RefSeq" id="XP_065666538.1"/>
    </source>
</evidence>
<protein>
    <submittedName>
        <fullName evidence="3">Sterile alpha motif domain-containing protein 3-like isoform X1</fullName>
    </submittedName>
</protein>
<evidence type="ECO:0000259" key="1">
    <source>
        <dbReference type="PROSITE" id="PS50105"/>
    </source>
</evidence>
<dbReference type="InterPro" id="IPR013761">
    <property type="entry name" value="SAM/pointed_sf"/>
</dbReference>
<name>A0ABM4CX78_HYDVU</name>
<dbReference type="Gene3D" id="1.10.150.50">
    <property type="entry name" value="Transcription Factor, Ets-1"/>
    <property type="match status" value="1"/>
</dbReference>
<gene>
    <name evidence="3" type="primary">LOC136087523</name>
</gene>
<sequence length="418" mass="48045">MADYLNWSIEDVCVYLELKGLPELRQKVIEEEIDGKVLVSLTESMVASLCNTMRKQVMLLEIIKNISIQSAPQAINNLNNLENVRSQTIVPCEDVNNMELLIETMKPWPVRYQLPCLPPLVVAALDAKDGCFLQYQRNSCRNHLLQCLYDDISKYTMYPSSTQYSDVVAAICSKYPYLNDFPSRSSSPHRIGICPTLIESLKNKFKKERAPLIHLDVVAEHKKKFGQLGRGRKRKDNADDQLCARKVRDLLNTLPVGEDETTVATHHRDMKTEYSKLRPDINMLLDCQHRSWLTRAKDFEFNLCTVDLKANYPWLSIPRLFLNEMKLRFSKDLKELHQWMGAMGNDVVNLAKSKYKDEYVVAISAEIRCEIDDNLKKDAILNAAVLLLPRLFNESIDCLVTFDCQPIQLTPTIKMPSR</sequence>
<accession>A0ABM4CX78</accession>
<dbReference type="PANTHER" id="PTHR47302:SF1">
    <property type="entry name" value="STERILE ALPHA MOTIF DOMAIN-CONTAINING PROTEIN 3"/>
    <property type="match status" value="1"/>
</dbReference>
<dbReference type="PROSITE" id="PS50105">
    <property type="entry name" value="SAM_DOMAIN"/>
    <property type="match status" value="1"/>
</dbReference>
<dbReference type="RefSeq" id="XP_065666538.1">
    <property type="nucleotide sequence ID" value="XM_065810466.1"/>
</dbReference>
<organism evidence="2 3">
    <name type="scientific">Hydra vulgaris</name>
    <name type="common">Hydra</name>
    <name type="synonym">Hydra attenuata</name>
    <dbReference type="NCBI Taxonomy" id="6087"/>
    <lineage>
        <taxon>Eukaryota</taxon>
        <taxon>Metazoa</taxon>
        <taxon>Cnidaria</taxon>
        <taxon>Hydrozoa</taxon>
        <taxon>Hydroidolina</taxon>
        <taxon>Anthoathecata</taxon>
        <taxon>Aplanulata</taxon>
        <taxon>Hydridae</taxon>
        <taxon>Hydra</taxon>
    </lineage>
</organism>
<dbReference type="Proteomes" id="UP001652625">
    <property type="component" value="Chromosome 11"/>
</dbReference>